<dbReference type="GO" id="GO:0005634">
    <property type="term" value="C:nucleus"/>
    <property type="evidence" value="ECO:0007669"/>
    <property type="project" value="UniProtKB-SubCell"/>
</dbReference>
<dbReference type="Pfam" id="PF21193">
    <property type="entry name" value="NMD_SH3"/>
    <property type="match status" value="1"/>
</dbReference>
<dbReference type="GO" id="GO:0043023">
    <property type="term" value="F:ribosomal large subunit binding"/>
    <property type="evidence" value="ECO:0007669"/>
    <property type="project" value="InterPro"/>
</dbReference>
<keyword evidence="7 8" id="KW-0539">Nucleus</keyword>
<evidence type="ECO:0000256" key="2">
    <source>
        <dbReference type="ARBA" id="ARBA00009794"/>
    </source>
</evidence>
<sequence>METDSVDPGTEIDTSVAQILCCECGIAIAPNPANMCVGCVRTHVDITEGIPKQAVLMFCRNCERYLQPPNEWVKCCLESRELLAICLKRLKGLKEVKLIDAGFLWTEPHSKRLKVKLTVQAQVLGGAVLQQIFVVEYTVNNQMCDDCHRSEAKDFWRCVVQIRQRSENKKTFYYLEQLILKHRVHENTLGIKPMHGGLDMYYATESHARKMVDFLNSMLPVKVTTSKRLISHDIHSNSYNYKYTSSVDIVPLSKDSLVCLSKKMQQYLGSISPLCLVIRVGSSVHLIDPLSTQLAELNSTIYYRAPFDPICNPKSMQEYIVMDIEIIPDSKKPSFPGQGKVSHKHLLCDVWLVKASELGINENTIHTRTHLGHILKPSDTVLAYNLEDANINDDNFEKLDKSRIPDVIIVKKFYGDSAERVSARRWKLKHLAEYSAEMGTDTKEYREFLDDLEEDPAYRQHVNIYKDTTKTMPVDTDDMADPSVPRITLEEMLDDLALDDVEME</sequence>
<evidence type="ECO:0000256" key="8">
    <source>
        <dbReference type="RuleBase" id="RU364108"/>
    </source>
</evidence>
<dbReference type="Pfam" id="PF04981">
    <property type="entry name" value="NMD3"/>
    <property type="match status" value="1"/>
</dbReference>
<feature type="domain" description="60S ribosomal export protein NMD3 SH3" evidence="11">
    <location>
        <begin position="254"/>
        <end position="299"/>
    </location>
</feature>
<proteinExistence type="inferred from homology"/>
<dbReference type="PANTHER" id="PTHR12746">
    <property type="entry name" value="NONSENSE-MEDIATED MRNA DECAY PROTEIN 3"/>
    <property type="match status" value="1"/>
</dbReference>
<evidence type="ECO:0000256" key="1">
    <source>
        <dbReference type="ARBA" id="ARBA00002269"/>
    </source>
</evidence>
<comment type="similarity">
    <text evidence="2 8">Belongs to the NMD3 family.</text>
</comment>
<dbReference type="InterPro" id="IPR048898">
    <property type="entry name" value="OB_NMD3"/>
</dbReference>
<evidence type="ECO:0000256" key="3">
    <source>
        <dbReference type="ARBA" id="ARBA00017035"/>
    </source>
</evidence>
<dbReference type="Pfam" id="PF21192">
    <property type="entry name" value="OB_NMD3"/>
    <property type="match status" value="1"/>
</dbReference>
<evidence type="ECO:0000256" key="5">
    <source>
        <dbReference type="ARBA" id="ARBA00022490"/>
    </source>
</evidence>
<dbReference type="EMBL" id="GFDF01004813">
    <property type="protein sequence ID" value="JAV09271.1"/>
    <property type="molecule type" value="Transcribed_RNA"/>
</dbReference>
<dbReference type="AlphaFoldDB" id="A0A1L8DS94"/>
<dbReference type="GO" id="GO:0015031">
    <property type="term" value="P:protein transport"/>
    <property type="evidence" value="ECO:0007669"/>
    <property type="project" value="UniProtKB-KW"/>
</dbReference>
<evidence type="ECO:0000256" key="6">
    <source>
        <dbReference type="ARBA" id="ARBA00022927"/>
    </source>
</evidence>
<dbReference type="GO" id="GO:0005737">
    <property type="term" value="C:cytoplasm"/>
    <property type="evidence" value="ECO:0007669"/>
    <property type="project" value="UniProtKB-SubCell"/>
</dbReference>
<keyword evidence="5 8" id="KW-0963">Cytoplasm</keyword>
<accession>A0A1L8DS94</accession>
<feature type="domain" description="Nmd3 N-terminal" evidence="9">
    <location>
        <begin position="21"/>
        <end position="249"/>
    </location>
</feature>
<dbReference type="InterPro" id="IPR039768">
    <property type="entry name" value="Nmd3"/>
</dbReference>
<protein>
    <recommendedName>
        <fullName evidence="3 8">60S ribosomal export protein NMD3</fullName>
    </recommendedName>
</protein>
<dbReference type="GO" id="GO:0000055">
    <property type="term" value="P:ribosomal large subunit export from nucleus"/>
    <property type="evidence" value="ECO:0007669"/>
    <property type="project" value="TreeGrafter"/>
</dbReference>
<dbReference type="InterPro" id="IPR048899">
    <property type="entry name" value="NMD_SH3"/>
</dbReference>
<reference evidence="12" key="1">
    <citation type="submission" date="2016-12" db="EMBL/GenBank/DDBJ databases">
        <title>An insight into the sialome and mialome of the sand fly, Nyssomyia neivai.</title>
        <authorList>
            <person name="Sebastian V."/>
            <person name="Goulart T.M."/>
            <person name="Oliveira W."/>
            <person name="Calvo E."/>
            <person name="Oliveira L.F."/>
            <person name="Pinto M.C."/>
            <person name="Rosselino A.M."/>
            <person name="Ribeiro J.M."/>
        </authorList>
    </citation>
    <scope>NUCLEOTIDE SEQUENCE</scope>
</reference>
<comment type="subcellular location">
    <subcellularLocation>
        <location evidence="8">Cytoplasm</location>
    </subcellularLocation>
    <subcellularLocation>
        <location evidence="8">Nucleus</location>
    </subcellularLocation>
</comment>
<evidence type="ECO:0000256" key="7">
    <source>
        <dbReference type="ARBA" id="ARBA00023242"/>
    </source>
</evidence>
<evidence type="ECO:0000259" key="9">
    <source>
        <dbReference type="Pfam" id="PF04981"/>
    </source>
</evidence>
<evidence type="ECO:0000313" key="12">
    <source>
        <dbReference type="EMBL" id="JAV09271.1"/>
    </source>
</evidence>
<dbReference type="PANTHER" id="PTHR12746:SF2">
    <property type="entry name" value="60S RIBOSOMAL EXPORT PROTEIN NMD3"/>
    <property type="match status" value="1"/>
</dbReference>
<dbReference type="InterPro" id="IPR007064">
    <property type="entry name" value="Nmd3_N"/>
</dbReference>
<name>A0A1L8DS94_9DIPT</name>
<evidence type="ECO:0000259" key="11">
    <source>
        <dbReference type="Pfam" id="PF21193"/>
    </source>
</evidence>
<organism evidence="12">
    <name type="scientific">Nyssomyia neivai</name>
    <dbReference type="NCBI Taxonomy" id="330878"/>
    <lineage>
        <taxon>Eukaryota</taxon>
        <taxon>Metazoa</taxon>
        <taxon>Ecdysozoa</taxon>
        <taxon>Arthropoda</taxon>
        <taxon>Hexapoda</taxon>
        <taxon>Insecta</taxon>
        <taxon>Pterygota</taxon>
        <taxon>Neoptera</taxon>
        <taxon>Endopterygota</taxon>
        <taxon>Diptera</taxon>
        <taxon>Nematocera</taxon>
        <taxon>Psychodoidea</taxon>
        <taxon>Psychodidae</taxon>
        <taxon>Nyssomyia</taxon>
    </lineage>
</organism>
<keyword evidence="6 8" id="KW-0653">Protein transport</keyword>
<feature type="domain" description="60S ribosomal export protein NMD3 OB-fold" evidence="10">
    <location>
        <begin position="316"/>
        <end position="412"/>
    </location>
</feature>
<evidence type="ECO:0000256" key="4">
    <source>
        <dbReference type="ARBA" id="ARBA00022448"/>
    </source>
</evidence>
<keyword evidence="4 8" id="KW-0813">Transport</keyword>
<evidence type="ECO:0000259" key="10">
    <source>
        <dbReference type="Pfam" id="PF21192"/>
    </source>
</evidence>
<comment type="function">
    <text evidence="1 8">Acts as an adapter for the XPO1/CRM1-mediated export of the 60S ribosomal subunit.</text>
</comment>